<dbReference type="Pfam" id="PF00004">
    <property type="entry name" value="AAA"/>
    <property type="match status" value="1"/>
</dbReference>
<proteinExistence type="predicted"/>
<keyword evidence="1" id="KW-0547">Nucleotide-binding</keyword>
<dbReference type="Proteomes" id="UP000245802">
    <property type="component" value="Chromosome"/>
</dbReference>
<evidence type="ECO:0000256" key="2">
    <source>
        <dbReference type="ARBA" id="ARBA00022840"/>
    </source>
</evidence>
<dbReference type="SUPFAM" id="SSF52540">
    <property type="entry name" value="P-loop containing nucleoside triphosphate hydrolases"/>
    <property type="match status" value="1"/>
</dbReference>
<evidence type="ECO:0000313" key="5">
    <source>
        <dbReference type="EMBL" id="AWM41587.1"/>
    </source>
</evidence>
<reference evidence="5 6" key="1">
    <citation type="submission" date="2018-01" db="EMBL/GenBank/DDBJ databases">
        <title>G. obscuriglobus.</title>
        <authorList>
            <person name="Franke J."/>
            <person name="Blomberg W."/>
            <person name="Selmecki A."/>
        </authorList>
    </citation>
    <scope>NUCLEOTIDE SEQUENCE [LARGE SCALE GENOMIC DNA]</scope>
    <source>
        <strain evidence="5 6">DSM 5831</strain>
    </source>
</reference>
<dbReference type="GO" id="GO:0005524">
    <property type="term" value="F:ATP binding"/>
    <property type="evidence" value="ECO:0007669"/>
    <property type="project" value="UniProtKB-KW"/>
</dbReference>
<keyword evidence="2" id="KW-0067">ATP-binding</keyword>
<name>A0A2Z3HDD2_9BACT</name>
<dbReference type="PANTHER" id="PTHR23077">
    <property type="entry name" value="AAA-FAMILY ATPASE"/>
    <property type="match status" value="1"/>
</dbReference>
<dbReference type="PANTHER" id="PTHR23077:SF171">
    <property type="entry name" value="NUCLEAR VALOSIN-CONTAINING PROTEIN-LIKE"/>
    <property type="match status" value="1"/>
</dbReference>
<dbReference type="GO" id="GO:0016887">
    <property type="term" value="F:ATP hydrolysis activity"/>
    <property type="evidence" value="ECO:0007669"/>
    <property type="project" value="InterPro"/>
</dbReference>
<evidence type="ECO:0000256" key="3">
    <source>
        <dbReference type="SAM" id="MobiDB-lite"/>
    </source>
</evidence>
<gene>
    <name evidence="5" type="ORF">C1280_34345</name>
</gene>
<dbReference type="RefSeq" id="WP_010035618.1">
    <property type="nucleotide sequence ID" value="NZ_CP025958.1"/>
</dbReference>
<keyword evidence="6" id="KW-1185">Reference proteome</keyword>
<dbReference type="InterPro" id="IPR050168">
    <property type="entry name" value="AAA_ATPase_domain"/>
</dbReference>
<accession>A0A2Z3HDD2</accession>
<feature type="domain" description="AAA+ ATPase" evidence="4">
    <location>
        <begin position="92"/>
        <end position="214"/>
    </location>
</feature>
<dbReference type="SMART" id="SM00382">
    <property type="entry name" value="AAA"/>
    <property type="match status" value="1"/>
</dbReference>
<dbReference type="InterPro" id="IPR027417">
    <property type="entry name" value="P-loop_NTPase"/>
</dbReference>
<dbReference type="InterPro" id="IPR003593">
    <property type="entry name" value="AAA+_ATPase"/>
</dbReference>
<dbReference type="InterPro" id="IPR003959">
    <property type="entry name" value="ATPase_AAA_core"/>
</dbReference>
<dbReference type="CDD" id="cd19481">
    <property type="entry name" value="RecA-like_protease"/>
    <property type="match status" value="1"/>
</dbReference>
<evidence type="ECO:0000256" key="1">
    <source>
        <dbReference type="ARBA" id="ARBA00022741"/>
    </source>
</evidence>
<organism evidence="5 6">
    <name type="scientific">Gemmata obscuriglobus</name>
    <dbReference type="NCBI Taxonomy" id="114"/>
    <lineage>
        <taxon>Bacteria</taxon>
        <taxon>Pseudomonadati</taxon>
        <taxon>Planctomycetota</taxon>
        <taxon>Planctomycetia</taxon>
        <taxon>Gemmatales</taxon>
        <taxon>Gemmataceae</taxon>
        <taxon>Gemmata</taxon>
    </lineage>
</organism>
<dbReference type="KEGG" id="gog:C1280_34345"/>
<dbReference type="EMBL" id="CP025958">
    <property type="protein sequence ID" value="AWM41587.1"/>
    <property type="molecule type" value="Genomic_DNA"/>
</dbReference>
<evidence type="ECO:0000259" key="4">
    <source>
        <dbReference type="SMART" id="SM00382"/>
    </source>
</evidence>
<feature type="region of interest" description="Disordered" evidence="3">
    <location>
        <begin position="278"/>
        <end position="298"/>
    </location>
</feature>
<dbReference type="AlphaFoldDB" id="A0A2Z3HDD2"/>
<evidence type="ECO:0000313" key="6">
    <source>
        <dbReference type="Proteomes" id="UP000245802"/>
    </source>
</evidence>
<sequence length="298" mass="33704">MVNRLSVRNEYGFQWMITGPNKYQVCGRTAETLPPGAYTVHLDNCGHPNYVGRDLQADELIHFTDSLPAKVQNEIKKFWQTGDRFRRYGYLHRRGYLLYGKQGCGKSSLVNQIIGDIVADGHLAFYCQVPYHFIHCLQKFREVEPERPIVCVFEDIDAIIADHGDSELLQWLDGNHQVDKVVNIATTNYPEKLDRRIISRPRRFDRVLRIEAPDARMREAYLARKVPELTAAELARWVEVTADLPFAALAEVVISVCCMGNDLEESAKLLRSLDDHNPSSAEFANTPPADGAAASLSS</sequence>
<dbReference type="OrthoDB" id="9806903at2"/>
<dbReference type="Gene3D" id="3.40.50.300">
    <property type="entry name" value="P-loop containing nucleotide triphosphate hydrolases"/>
    <property type="match status" value="1"/>
</dbReference>
<protein>
    <recommendedName>
        <fullName evidence="4">AAA+ ATPase domain-containing protein</fullName>
    </recommendedName>
</protein>